<evidence type="ECO:0000256" key="2">
    <source>
        <dbReference type="ARBA" id="ARBA00022669"/>
    </source>
</evidence>
<gene>
    <name evidence="10" type="ORF">BCR32DRAFT_177407</name>
</gene>
<feature type="disulfide bond" evidence="7">
    <location>
        <begin position="64"/>
        <end position="78"/>
    </location>
</feature>
<dbReference type="GO" id="GO:0008061">
    <property type="term" value="F:chitin binding"/>
    <property type="evidence" value="ECO:0007669"/>
    <property type="project" value="UniProtKB-UniRule"/>
</dbReference>
<feature type="non-terminal residue" evidence="10">
    <location>
        <position position="1"/>
    </location>
</feature>
<comment type="caution">
    <text evidence="7">Lacks conserved residue(s) required for the propagation of feature annotation.</text>
</comment>
<evidence type="ECO:0000256" key="5">
    <source>
        <dbReference type="ARBA" id="ARBA00022801"/>
    </source>
</evidence>
<dbReference type="SMART" id="SM00270">
    <property type="entry name" value="ChtBD1"/>
    <property type="match status" value="3"/>
</dbReference>
<proteinExistence type="predicted"/>
<dbReference type="PANTHER" id="PTHR46471">
    <property type="entry name" value="CHITIN DEACETYLASE"/>
    <property type="match status" value="1"/>
</dbReference>
<feature type="disulfide bond" evidence="7">
    <location>
        <begin position="1"/>
        <end position="15"/>
    </location>
</feature>
<dbReference type="InterPro" id="IPR001002">
    <property type="entry name" value="Chitin-bd_1"/>
</dbReference>
<evidence type="ECO:0000256" key="1">
    <source>
        <dbReference type="ARBA" id="ARBA00001941"/>
    </source>
</evidence>
<dbReference type="InterPro" id="IPR002509">
    <property type="entry name" value="NODB_dom"/>
</dbReference>
<accession>A0A1Y1WU21</accession>
<protein>
    <submittedName>
        <fullName evidence="10">Glycoside hydrolase/deacetylase</fullName>
    </submittedName>
</protein>
<dbReference type="SUPFAM" id="SSF57016">
    <property type="entry name" value="Plant lectins/antimicrobial peptides"/>
    <property type="match status" value="3"/>
</dbReference>
<dbReference type="EMBL" id="MCFG01000267">
    <property type="protein sequence ID" value="ORX77037.1"/>
    <property type="molecule type" value="Genomic_DNA"/>
</dbReference>
<keyword evidence="7" id="KW-1015">Disulfide bond</keyword>
<comment type="cofactor">
    <cofactor evidence="1">
        <name>Co(2+)</name>
        <dbReference type="ChEBI" id="CHEBI:48828"/>
    </cofactor>
</comment>
<sequence>CCSQYGYCGKTSEYCGTGCQSGFGKCDDGKSTTTTTPKTPTGKISTNGRCGKDNGNTVCPDDLCCSQYGYCGESSEHCGTGCQSEFGQCKTVAAKNPGKPGEVSTNGRCGPDYGYTVCPNNQCCSKHGYCGTKDEHCAPGCIKDYGKCNVYDFKTYKTKPATSFKYYEKCINENEWALTYDDGPYEFDMDLLDLLKKKGVKATFFLNGHNMIPVYDKQGQDIVKRIYNDGHIVASHTWSHANIEEISDEELVEEMLALDIYFEKLIGKRPAFMRPPYGAGDGNKRVGETLKKLGYSAAITWNVDTLDWDKTGDIDYALSVFKKKLTTNGKSNKKPAISLNHTYYSGITKDILLKLTEAEIDYMLELGYKPVTMDRCL</sequence>
<evidence type="ECO:0000259" key="9">
    <source>
        <dbReference type="PROSITE" id="PS51677"/>
    </source>
</evidence>
<reference evidence="10 11" key="2">
    <citation type="submission" date="2016-08" db="EMBL/GenBank/DDBJ databases">
        <title>Pervasive Adenine N6-methylation of Active Genes in Fungi.</title>
        <authorList>
            <consortium name="DOE Joint Genome Institute"/>
            <person name="Mondo S.J."/>
            <person name="Dannebaum R.O."/>
            <person name="Kuo R.C."/>
            <person name="Labutti K."/>
            <person name="Haridas S."/>
            <person name="Kuo A."/>
            <person name="Salamov A."/>
            <person name="Ahrendt S.R."/>
            <person name="Lipzen A."/>
            <person name="Sullivan W."/>
            <person name="Andreopoulos W.B."/>
            <person name="Clum A."/>
            <person name="Lindquist E."/>
            <person name="Daum C."/>
            <person name="Ramamoorthy G.K."/>
            <person name="Gryganskyi A."/>
            <person name="Culley D."/>
            <person name="Magnuson J.K."/>
            <person name="James T.Y."/>
            <person name="O'Malley M.A."/>
            <person name="Stajich J.E."/>
            <person name="Spatafora J.W."/>
            <person name="Visel A."/>
            <person name="Grigoriev I.V."/>
        </authorList>
    </citation>
    <scope>NUCLEOTIDE SEQUENCE [LARGE SCALE GENOMIC DNA]</scope>
    <source>
        <strain evidence="10 11">S4</strain>
    </source>
</reference>
<feature type="disulfide bond" evidence="7">
    <location>
        <begin position="50"/>
        <end position="65"/>
    </location>
</feature>
<keyword evidence="5 10" id="KW-0378">Hydrolase</keyword>
<organism evidence="10 11">
    <name type="scientific">Anaeromyces robustus</name>
    <dbReference type="NCBI Taxonomy" id="1754192"/>
    <lineage>
        <taxon>Eukaryota</taxon>
        <taxon>Fungi</taxon>
        <taxon>Fungi incertae sedis</taxon>
        <taxon>Chytridiomycota</taxon>
        <taxon>Chytridiomycota incertae sedis</taxon>
        <taxon>Neocallimastigomycetes</taxon>
        <taxon>Neocallimastigales</taxon>
        <taxon>Neocallimastigaceae</taxon>
        <taxon>Anaeromyces</taxon>
    </lineage>
</organism>
<dbReference type="GO" id="GO:0005975">
    <property type="term" value="P:carbohydrate metabolic process"/>
    <property type="evidence" value="ECO:0007669"/>
    <property type="project" value="InterPro"/>
</dbReference>
<dbReference type="InterPro" id="IPR036861">
    <property type="entry name" value="Endochitinase-like_sf"/>
</dbReference>
<keyword evidence="11" id="KW-1185">Reference proteome</keyword>
<evidence type="ECO:0000256" key="6">
    <source>
        <dbReference type="ARBA" id="ARBA00023277"/>
    </source>
</evidence>
<feature type="disulfide bond" evidence="7">
    <location>
        <begin position="109"/>
        <end position="124"/>
    </location>
</feature>
<evidence type="ECO:0000256" key="3">
    <source>
        <dbReference type="ARBA" id="ARBA00022723"/>
    </source>
</evidence>
<dbReference type="PROSITE" id="PS51677">
    <property type="entry name" value="NODB"/>
    <property type="match status" value="1"/>
</dbReference>
<dbReference type="PANTHER" id="PTHR46471:SF2">
    <property type="entry name" value="CHITIN DEACETYLASE-RELATED"/>
    <property type="match status" value="1"/>
</dbReference>
<evidence type="ECO:0000259" key="8">
    <source>
        <dbReference type="PROSITE" id="PS50941"/>
    </source>
</evidence>
<feature type="domain" description="Chitin-binding type-1" evidence="8">
    <location>
        <begin position="47"/>
        <end position="91"/>
    </location>
</feature>
<comment type="caution">
    <text evidence="10">The sequence shown here is derived from an EMBL/GenBank/DDBJ whole genome shotgun (WGS) entry which is preliminary data.</text>
</comment>
<keyword evidence="6" id="KW-0119">Carbohydrate metabolism</keyword>
<feature type="disulfide bond" evidence="7">
    <location>
        <begin position="118"/>
        <end position="130"/>
    </location>
</feature>
<feature type="domain" description="NodB homology" evidence="9">
    <location>
        <begin position="174"/>
        <end position="371"/>
    </location>
</feature>
<dbReference type="GO" id="GO:0016810">
    <property type="term" value="F:hydrolase activity, acting on carbon-nitrogen (but not peptide) bonds"/>
    <property type="evidence" value="ECO:0007669"/>
    <property type="project" value="InterPro"/>
</dbReference>
<dbReference type="GO" id="GO:0046872">
    <property type="term" value="F:metal ion binding"/>
    <property type="evidence" value="ECO:0007669"/>
    <property type="project" value="UniProtKB-KW"/>
</dbReference>
<dbReference type="Gene3D" id="3.30.60.10">
    <property type="entry name" value="Endochitinase-like"/>
    <property type="match status" value="3"/>
</dbReference>
<dbReference type="OrthoDB" id="5547340at2759"/>
<evidence type="ECO:0000256" key="4">
    <source>
        <dbReference type="ARBA" id="ARBA00022729"/>
    </source>
</evidence>
<keyword evidence="4" id="KW-0732">Signal</keyword>
<dbReference type="SUPFAM" id="SSF88713">
    <property type="entry name" value="Glycoside hydrolase/deacetylase"/>
    <property type="match status" value="1"/>
</dbReference>
<dbReference type="Gene3D" id="3.20.20.370">
    <property type="entry name" value="Glycoside hydrolase/deacetylase"/>
    <property type="match status" value="1"/>
</dbReference>
<feature type="non-terminal residue" evidence="10">
    <location>
        <position position="377"/>
    </location>
</feature>
<evidence type="ECO:0000256" key="7">
    <source>
        <dbReference type="PROSITE-ProRule" id="PRU00261"/>
    </source>
</evidence>
<dbReference type="PROSITE" id="PS50941">
    <property type="entry name" value="CHIT_BIND_I_2"/>
    <property type="match status" value="3"/>
</dbReference>
<keyword evidence="2 7" id="KW-0147">Chitin-binding</keyword>
<feature type="domain" description="Chitin-binding type-1" evidence="8">
    <location>
        <begin position="106"/>
        <end position="150"/>
    </location>
</feature>
<feature type="disulfide bond" evidence="7">
    <location>
        <begin position="123"/>
        <end position="137"/>
    </location>
</feature>
<reference evidence="10 11" key="1">
    <citation type="submission" date="2016-08" db="EMBL/GenBank/DDBJ databases">
        <title>A Parts List for Fungal Cellulosomes Revealed by Comparative Genomics.</title>
        <authorList>
            <consortium name="DOE Joint Genome Institute"/>
            <person name="Haitjema C.H."/>
            <person name="Gilmore S.P."/>
            <person name="Henske J.K."/>
            <person name="Solomon K.V."/>
            <person name="De Groot R."/>
            <person name="Kuo A."/>
            <person name="Mondo S.J."/>
            <person name="Salamov A.A."/>
            <person name="Labutti K."/>
            <person name="Zhao Z."/>
            <person name="Chiniquy J."/>
            <person name="Barry K."/>
            <person name="Brewer H.M."/>
            <person name="Purvine S.O."/>
            <person name="Wright A.T."/>
            <person name="Boxma B."/>
            <person name="Van Alen T."/>
            <person name="Hackstein J.H."/>
            <person name="Baker S.E."/>
            <person name="Grigoriev I.V."/>
            <person name="O'Malley M.A."/>
        </authorList>
    </citation>
    <scope>NUCLEOTIDE SEQUENCE [LARGE SCALE GENOMIC DNA]</scope>
    <source>
        <strain evidence="10 11">S4</strain>
    </source>
</reference>
<dbReference type="Pfam" id="PF00187">
    <property type="entry name" value="Chitin_bind_1"/>
    <property type="match status" value="2"/>
</dbReference>
<dbReference type="Pfam" id="PF01522">
    <property type="entry name" value="Polysacc_deac_1"/>
    <property type="match status" value="1"/>
</dbReference>
<name>A0A1Y1WU21_9FUNG</name>
<dbReference type="CDD" id="cd00035">
    <property type="entry name" value="ChtBD1"/>
    <property type="match status" value="2"/>
</dbReference>
<feature type="domain" description="Chitin-binding type-1" evidence="8">
    <location>
        <begin position="1"/>
        <end position="28"/>
    </location>
</feature>
<dbReference type="InterPro" id="IPR011330">
    <property type="entry name" value="Glyco_hydro/deAcase_b/a-brl"/>
</dbReference>
<dbReference type="STRING" id="1754192.A0A1Y1WU21"/>
<evidence type="ECO:0000313" key="10">
    <source>
        <dbReference type="EMBL" id="ORX77037.1"/>
    </source>
</evidence>
<dbReference type="Proteomes" id="UP000193944">
    <property type="component" value="Unassembled WGS sequence"/>
</dbReference>
<feature type="disulfide bond" evidence="7">
    <location>
        <begin position="59"/>
        <end position="71"/>
    </location>
</feature>
<evidence type="ECO:0000313" key="11">
    <source>
        <dbReference type="Proteomes" id="UP000193944"/>
    </source>
</evidence>
<keyword evidence="3" id="KW-0479">Metal-binding</keyword>
<dbReference type="AlphaFoldDB" id="A0A1Y1WU21"/>